<comment type="caution">
    <text evidence="1">The sequence shown here is derived from an EMBL/GenBank/DDBJ whole genome shotgun (WGS) entry which is preliminary data.</text>
</comment>
<organism evidence="1">
    <name type="scientific">Symploca sp. SIO1C4</name>
    <dbReference type="NCBI Taxonomy" id="2607765"/>
    <lineage>
        <taxon>Bacteria</taxon>
        <taxon>Bacillati</taxon>
        <taxon>Cyanobacteriota</taxon>
        <taxon>Cyanophyceae</taxon>
        <taxon>Coleofasciculales</taxon>
        <taxon>Coleofasciculaceae</taxon>
        <taxon>Symploca</taxon>
    </lineage>
</organism>
<accession>A0A6B3NFM7</accession>
<name>A0A6B3NFM7_9CYAN</name>
<dbReference type="AlphaFoldDB" id="A0A6B3NFM7"/>
<evidence type="ECO:0000313" key="1">
    <source>
        <dbReference type="EMBL" id="NER32116.1"/>
    </source>
</evidence>
<gene>
    <name evidence="1" type="ORF">F6J89_32070</name>
</gene>
<reference evidence="1" key="1">
    <citation type="submission" date="2019-11" db="EMBL/GenBank/DDBJ databases">
        <title>Genomic insights into an expanded diversity of filamentous marine cyanobacteria reveals the extraordinary biosynthetic potential of Moorea and Okeania.</title>
        <authorList>
            <person name="Ferreira Leao T."/>
            <person name="Wang M."/>
            <person name="Moss N."/>
            <person name="Da Silva R."/>
            <person name="Sanders J."/>
            <person name="Nurk S."/>
            <person name="Gurevich A."/>
            <person name="Humphrey G."/>
            <person name="Reher R."/>
            <person name="Zhu Q."/>
            <person name="Belda-Ferre P."/>
            <person name="Glukhov E."/>
            <person name="Rex R."/>
            <person name="Dorrestein P.C."/>
            <person name="Knight R."/>
            <person name="Pevzner P."/>
            <person name="Gerwick W.H."/>
            <person name="Gerwick L."/>
        </authorList>
    </citation>
    <scope>NUCLEOTIDE SEQUENCE</scope>
    <source>
        <strain evidence="1">SIO1C4</strain>
    </source>
</reference>
<dbReference type="EMBL" id="JAAHFQ010001074">
    <property type="protein sequence ID" value="NER32116.1"/>
    <property type="molecule type" value="Genomic_DNA"/>
</dbReference>
<sequence>MGAHNDSSHRTYVFWNANGMLALQVELMIKTKFTCSTGIVPTIIFA</sequence>
<proteinExistence type="predicted"/>
<protein>
    <submittedName>
        <fullName evidence="1">Uncharacterized protein</fullName>
    </submittedName>
</protein>